<feature type="domain" description="Helicase C-terminal" evidence="5">
    <location>
        <begin position="897"/>
        <end position="1076"/>
    </location>
</feature>
<sequence length="1576" mass="178988">MNPIQFSQQIEDRYCHYLKTTFYFKDPAFRASFEKALRSGHLSKGPYLEATPVFRRGQTPRALFPSLLGFQPDDGFLKAVHGDRPLYQHQEQAIQSVLNGRNVVVATGTGSGKTESFLYPILLHLYQEFRKGKLREGVRALILYPMNALANDQRERLGEICKRLKEVNSPFRFTFGQYIGETPEDESDSQRQARDHIAERDQKGHSIVEDGHVVHGELVLRSEMRKRLPHILLTNYSMLEYLLLRPDDSPLFDNGRARWWTFLVLDEAHQYRGSRGIEMAMLLRRLKQRLREGGRSEPFRCIATSATLGGGERDRAAVAKFASDLFGEEFREENVILGESEPIPEPSPESLSPGDYQFLAQVLREENTEVRSRLTELATKLGVSLPSNEDPPKIVGRLLQRDSRATALRRFITGNPAEVQVIADQIFGDLPQEKRASALSELVELLLQAKDPLSDAPLFSARYHLFLRSLEGAFVSYWPQKKVFLDRKAGDEKHPAFEVALCRECGQHYFVGQKDFKGGRLVEAIRDPSDVNFGATFFRPIENGENEGEENEGGKASDEQVFHLCVRCGEAWREKPRCGHDNLIRVVKEESPTDEDRADQLAKCGACGYSAAGRDPVREVVHGTDGPHAVIATTLYQNLPENRKKVLAFADGRQEAAFFAWYLEDSYRDILSRNLILKAVQRLNPHTQEGLSLRDSAVGLRDLFRERQAFPPATSDLELRREAWLRLYREFLTDEPRISLEGVGLVRWSLKWPDWFRIPDVLTNPPWSLSEREARDLVFVLLDTMRADRAVEVRTESAIPLSWKDLDLQASQMRFRIGDPKGKKGVRSWDGKRGKRARFLAKLLMRLQNGVSEQETIEKAVEALRSIWETLQQCDATVSSNDRLLLAVDDARRLNPDWWRLHLITDNDTIFQCDTCGRLQAVSVRGVCPRHHCPGTLKEVRVTDLEPNHYRLLYTEDLPGSLRVEEHTAQLDKEKAREFQREFKEGKIHVLSCSTTFELGVDLGDLDTIFLRNVPPEAFNYAQRVGRAGRRSGHPGFAITYCRRGPHDLYHFAEPQRMLSGMVRPPTLSLRNEKIIIRHIAAVALSRFFRAFPERFTTVEKLFKDLEHPSGVADFKAFLHEHQAELEKSLRAIVPSDMFPKVGLDSGQWVERIAGKITKDVGGTIVEEESRLSLAEAEVSSDYRGVIKLEEEARTNRDYKTAEWAQKRANTFAGEDALSFLSRKAVIPKYGFPVDVVELDTQRTQQNQEAFEVLLQRDLSIAIAEFAPTSKLIANKKVWTSYGLKRVAEKEWPRKSYRRCPVHNIFVAWSEGKQPAVDECCKRMGKFKYIIPQFGFVTGRAEPEQPKSRTTRAFTTRPYFAGSLGPDPGTIAMPPNSPIITMRKASPGLMVVLCEGRCGEGFYICKGCGAGFRKYERDHKTPYGRDCHGTLDLVSLGHEFETDVLQLQFHPKPEKDIEPVWFAYSLAYALVEGAAEVLEVPSTDLNATVAHGEKDSVPPIILYDNVPGGAGLVARLEEERVLRESLEAARARVRGNCGCDEDTSCYGCLRSYRNQFAHQHLRRGSVLQYLDALLKE</sequence>
<keyword evidence="7" id="KW-1185">Reference proteome</keyword>
<dbReference type="GO" id="GO:0003676">
    <property type="term" value="F:nucleic acid binding"/>
    <property type="evidence" value="ECO:0007669"/>
    <property type="project" value="InterPro"/>
</dbReference>
<evidence type="ECO:0000313" key="6">
    <source>
        <dbReference type="EMBL" id="MBA2226682.1"/>
    </source>
</evidence>
<dbReference type="GO" id="GO:0006289">
    <property type="term" value="P:nucleotide-excision repair"/>
    <property type="evidence" value="ECO:0007669"/>
    <property type="project" value="TreeGrafter"/>
</dbReference>
<dbReference type="InterPro" id="IPR018973">
    <property type="entry name" value="MZB"/>
</dbReference>
<reference evidence="6 7" key="1">
    <citation type="submission" date="2020-07" db="EMBL/GenBank/DDBJ databases">
        <title>Thermogemmata thermophila gen. nov., sp. nov., a novel moderate thermophilic planctomycete from a Kamchatka hot spring.</title>
        <authorList>
            <person name="Elcheninov A.G."/>
            <person name="Podosokorskaya O.A."/>
            <person name="Kovaleva O.L."/>
            <person name="Novikov A."/>
            <person name="Bonch-Osmolovskaya E.A."/>
            <person name="Toshchakov S.V."/>
            <person name="Kublanov I.V."/>
        </authorList>
    </citation>
    <scope>NUCLEOTIDE SEQUENCE [LARGE SCALE GENOMIC DNA]</scope>
    <source>
        <strain evidence="6 7">2918</strain>
    </source>
</reference>
<dbReference type="RefSeq" id="WP_194538127.1">
    <property type="nucleotide sequence ID" value="NZ_JACEFB010000007.1"/>
</dbReference>
<organism evidence="6 7">
    <name type="scientific">Thermogemmata fonticola</name>
    <dbReference type="NCBI Taxonomy" id="2755323"/>
    <lineage>
        <taxon>Bacteria</taxon>
        <taxon>Pseudomonadati</taxon>
        <taxon>Planctomycetota</taxon>
        <taxon>Planctomycetia</taxon>
        <taxon>Gemmatales</taxon>
        <taxon>Gemmataceae</taxon>
        <taxon>Thermogemmata</taxon>
    </lineage>
</organism>
<dbReference type="PROSITE" id="PS51192">
    <property type="entry name" value="HELICASE_ATP_BIND_1"/>
    <property type="match status" value="1"/>
</dbReference>
<dbReference type="SMART" id="SM00487">
    <property type="entry name" value="DEXDc"/>
    <property type="match status" value="1"/>
</dbReference>
<comment type="caution">
    <text evidence="6">The sequence shown here is derived from an EMBL/GenBank/DDBJ whole genome shotgun (WGS) entry which is preliminary data.</text>
</comment>
<evidence type="ECO:0000256" key="3">
    <source>
        <dbReference type="SAM" id="MobiDB-lite"/>
    </source>
</evidence>
<dbReference type="Pfam" id="PF09369">
    <property type="entry name" value="MZB"/>
    <property type="match status" value="1"/>
</dbReference>
<gene>
    <name evidence="6" type="ORF">H0921_10970</name>
</gene>
<evidence type="ECO:0000256" key="2">
    <source>
        <dbReference type="ARBA" id="ARBA00022840"/>
    </source>
</evidence>
<keyword evidence="6" id="KW-0378">Hydrolase</keyword>
<dbReference type="InterPro" id="IPR014001">
    <property type="entry name" value="Helicase_ATP-bd"/>
</dbReference>
<dbReference type="InterPro" id="IPR001650">
    <property type="entry name" value="Helicase_C-like"/>
</dbReference>
<dbReference type="GO" id="GO:0005524">
    <property type="term" value="F:ATP binding"/>
    <property type="evidence" value="ECO:0007669"/>
    <property type="project" value="UniProtKB-KW"/>
</dbReference>
<dbReference type="Gene3D" id="3.40.50.300">
    <property type="entry name" value="P-loop containing nucleotide triphosphate hydrolases"/>
    <property type="match status" value="2"/>
</dbReference>
<feature type="region of interest" description="Disordered" evidence="3">
    <location>
        <begin position="180"/>
        <end position="202"/>
    </location>
</feature>
<dbReference type="SMART" id="SM00490">
    <property type="entry name" value="HELICc"/>
    <property type="match status" value="1"/>
</dbReference>
<evidence type="ECO:0000313" key="7">
    <source>
        <dbReference type="Proteomes" id="UP000542342"/>
    </source>
</evidence>
<dbReference type="Pfam" id="PF00271">
    <property type="entry name" value="Helicase_C"/>
    <property type="match status" value="1"/>
</dbReference>
<name>A0A7V8VEV7_9BACT</name>
<dbReference type="EMBL" id="JACEFB010000007">
    <property type="protein sequence ID" value="MBA2226682.1"/>
    <property type="molecule type" value="Genomic_DNA"/>
</dbReference>
<dbReference type="SUPFAM" id="SSF52540">
    <property type="entry name" value="P-loop containing nucleoside triphosphate hydrolases"/>
    <property type="match status" value="2"/>
</dbReference>
<dbReference type="PANTHER" id="PTHR47957:SF3">
    <property type="entry name" value="ATP-DEPENDENT HELICASE HRQ1"/>
    <property type="match status" value="1"/>
</dbReference>
<proteinExistence type="predicted"/>
<keyword evidence="2" id="KW-0067">ATP-binding</keyword>
<feature type="domain" description="Helicase ATP-binding" evidence="4">
    <location>
        <begin position="94"/>
        <end position="326"/>
    </location>
</feature>
<evidence type="ECO:0000256" key="1">
    <source>
        <dbReference type="ARBA" id="ARBA00022741"/>
    </source>
</evidence>
<dbReference type="Pfam" id="PF00270">
    <property type="entry name" value="DEAD"/>
    <property type="match status" value="1"/>
</dbReference>
<keyword evidence="1" id="KW-0547">Nucleotide-binding</keyword>
<protein>
    <submittedName>
        <fullName evidence="6">DEAD/DEAH box helicase</fullName>
    </submittedName>
</protein>
<evidence type="ECO:0000259" key="4">
    <source>
        <dbReference type="PROSITE" id="PS51192"/>
    </source>
</evidence>
<dbReference type="PROSITE" id="PS51194">
    <property type="entry name" value="HELICASE_CTER"/>
    <property type="match status" value="1"/>
</dbReference>
<dbReference type="GO" id="GO:0036297">
    <property type="term" value="P:interstrand cross-link repair"/>
    <property type="evidence" value="ECO:0007669"/>
    <property type="project" value="TreeGrafter"/>
</dbReference>
<evidence type="ECO:0000259" key="5">
    <source>
        <dbReference type="PROSITE" id="PS51194"/>
    </source>
</evidence>
<dbReference type="InterPro" id="IPR011545">
    <property type="entry name" value="DEAD/DEAH_box_helicase_dom"/>
</dbReference>
<dbReference type="PANTHER" id="PTHR47957">
    <property type="entry name" value="ATP-DEPENDENT HELICASE HRQ1"/>
    <property type="match status" value="1"/>
</dbReference>
<dbReference type="Proteomes" id="UP000542342">
    <property type="component" value="Unassembled WGS sequence"/>
</dbReference>
<accession>A0A7V8VEV7</accession>
<dbReference type="GO" id="GO:0043138">
    <property type="term" value="F:3'-5' DNA helicase activity"/>
    <property type="evidence" value="ECO:0007669"/>
    <property type="project" value="TreeGrafter"/>
</dbReference>
<dbReference type="InterPro" id="IPR027417">
    <property type="entry name" value="P-loop_NTPase"/>
</dbReference>
<keyword evidence="6" id="KW-0347">Helicase</keyword>
<feature type="compositionally biased region" description="Basic and acidic residues" evidence="3">
    <location>
        <begin position="188"/>
        <end position="202"/>
    </location>
</feature>